<sequence length="97" mass="10568">MKKMIAVMILCIVSAGASAQGLMGGGDRMARTEQVLSQLQARFASANATHDGRLTRTQAQAGMPMVAKHFDEIDTHHAGFVTLPQVEAFLAQRMRQR</sequence>
<dbReference type="EMBL" id="CP033970">
    <property type="protein sequence ID" value="AZG15816.1"/>
    <property type="molecule type" value="Genomic_DNA"/>
</dbReference>
<feature type="signal peptide" evidence="1">
    <location>
        <begin position="1"/>
        <end position="19"/>
    </location>
</feature>
<keyword evidence="1" id="KW-0732">Signal</keyword>
<name>A0A3G8H5X8_9BURK</name>
<evidence type="ECO:0000313" key="3">
    <source>
        <dbReference type="Proteomes" id="UP000270411"/>
    </source>
</evidence>
<feature type="chain" id="PRO_5018082074" evidence="1">
    <location>
        <begin position="20"/>
        <end position="97"/>
    </location>
</feature>
<evidence type="ECO:0000313" key="2">
    <source>
        <dbReference type="EMBL" id="AZG15816.1"/>
    </source>
</evidence>
<evidence type="ECO:0000256" key="1">
    <source>
        <dbReference type="SAM" id="SignalP"/>
    </source>
</evidence>
<dbReference type="SUPFAM" id="SSF47473">
    <property type="entry name" value="EF-hand"/>
    <property type="match status" value="1"/>
</dbReference>
<organism evidence="2 3">
    <name type="scientific">Cupriavidus pauculus</name>
    <dbReference type="NCBI Taxonomy" id="82633"/>
    <lineage>
        <taxon>Bacteria</taxon>
        <taxon>Pseudomonadati</taxon>
        <taxon>Pseudomonadota</taxon>
        <taxon>Betaproteobacteria</taxon>
        <taxon>Burkholderiales</taxon>
        <taxon>Burkholderiaceae</taxon>
        <taxon>Cupriavidus</taxon>
    </lineage>
</organism>
<gene>
    <name evidence="2" type="ORF">EHF44_20435</name>
</gene>
<protein>
    <submittedName>
        <fullName evidence="2">EF-hand domain-containing protein</fullName>
    </submittedName>
</protein>
<reference evidence="3" key="1">
    <citation type="submission" date="2018-11" db="EMBL/GenBank/DDBJ databases">
        <title>FDA dAtabase for Regulatory Grade micrObial Sequences (FDA-ARGOS): Supporting development and validation of Infectious Disease Dx tests.</title>
        <authorList>
            <person name="Goldberg B."/>
            <person name="Campos J."/>
            <person name="Tallon L."/>
            <person name="Sadzewicz L."/>
            <person name="Zhao X."/>
            <person name="Vavikolanu K."/>
            <person name="Mehta A."/>
            <person name="Aluvathingal J."/>
            <person name="Nadendla S."/>
            <person name="Geyer C."/>
            <person name="Nandy P."/>
            <person name="Yan Y."/>
            <person name="Sichtig H."/>
        </authorList>
    </citation>
    <scope>NUCLEOTIDE SEQUENCE [LARGE SCALE GENOMIC DNA]</scope>
    <source>
        <strain evidence="3">FDAARGOS_614</strain>
    </source>
</reference>
<dbReference type="OrthoDB" id="5461251at2"/>
<dbReference type="AlphaFoldDB" id="A0A3G8H5X8"/>
<proteinExistence type="predicted"/>
<dbReference type="KEGG" id="cpau:EHF44_20435"/>
<dbReference type="RefSeq" id="WP_124685548.1">
    <property type="nucleotide sequence ID" value="NZ_CP033970.1"/>
</dbReference>
<dbReference type="Proteomes" id="UP000270411">
    <property type="component" value="Chromosome 2"/>
</dbReference>
<accession>A0A3G8H5X8</accession>
<dbReference type="InterPro" id="IPR011992">
    <property type="entry name" value="EF-hand-dom_pair"/>
</dbReference>